<reference evidence="3" key="1">
    <citation type="journal article" date="2020" name="mSystems">
        <title>Genome- and Community-Level Interaction Insights into Carbon Utilization and Element Cycling Functions of Hydrothermarchaeota in Hydrothermal Sediment.</title>
        <authorList>
            <person name="Zhou Z."/>
            <person name="Liu Y."/>
            <person name="Xu W."/>
            <person name="Pan J."/>
            <person name="Luo Z.H."/>
            <person name="Li M."/>
        </authorList>
    </citation>
    <scope>NUCLEOTIDE SEQUENCE [LARGE SCALE GENOMIC DNA]</scope>
    <source>
        <strain evidence="3">HyVt-92</strain>
    </source>
</reference>
<dbReference type="PANTHER" id="PTHR36504">
    <property type="entry name" value="LIPOPOLYSACCHARIDE EXPORT SYSTEM PROTEIN LPTA"/>
    <property type="match status" value="1"/>
</dbReference>
<dbReference type="PANTHER" id="PTHR36504:SF1">
    <property type="entry name" value="LIPOPOLYSACCHARIDE EXPORT SYSTEM PROTEIN LPTA"/>
    <property type="match status" value="1"/>
</dbReference>
<dbReference type="InterPro" id="IPR052037">
    <property type="entry name" value="LPS_export_LptA"/>
</dbReference>
<dbReference type="GO" id="GO:0009279">
    <property type="term" value="C:cell outer membrane"/>
    <property type="evidence" value="ECO:0007669"/>
    <property type="project" value="TreeGrafter"/>
</dbReference>
<dbReference type="AlphaFoldDB" id="A0A7V5HZ73"/>
<dbReference type="Pfam" id="PF03968">
    <property type="entry name" value="LptD_N"/>
    <property type="match status" value="1"/>
</dbReference>
<accession>A0A7V5HZ73</accession>
<organism evidence="3">
    <name type="scientific">Aerophobetes bacterium</name>
    <dbReference type="NCBI Taxonomy" id="2030807"/>
    <lineage>
        <taxon>Bacteria</taxon>
        <taxon>Candidatus Aerophobota</taxon>
    </lineage>
</organism>
<comment type="caution">
    <text evidence="3">The sequence shown here is derived from an EMBL/GenBank/DDBJ whole genome shotgun (WGS) entry which is preliminary data.</text>
</comment>
<dbReference type="GO" id="GO:0015920">
    <property type="term" value="P:lipopolysaccharide transport"/>
    <property type="evidence" value="ECO:0007669"/>
    <property type="project" value="TreeGrafter"/>
</dbReference>
<dbReference type="Gene3D" id="2.60.450.10">
    <property type="entry name" value="Lipopolysaccharide (LPS) transport protein A like domain"/>
    <property type="match status" value="1"/>
</dbReference>
<dbReference type="EMBL" id="DRTT01000072">
    <property type="protein sequence ID" value="HHF98306.1"/>
    <property type="molecule type" value="Genomic_DNA"/>
</dbReference>
<evidence type="ECO:0000313" key="3">
    <source>
        <dbReference type="EMBL" id="HHF98306.1"/>
    </source>
</evidence>
<dbReference type="Proteomes" id="UP000886070">
    <property type="component" value="Unassembled WGS sequence"/>
</dbReference>
<evidence type="ECO:0000259" key="2">
    <source>
        <dbReference type="Pfam" id="PF03968"/>
    </source>
</evidence>
<protein>
    <recommendedName>
        <fullName evidence="2">Organic solvent tolerance-like N-terminal domain-containing protein</fullName>
    </recommendedName>
</protein>
<dbReference type="InterPro" id="IPR005653">
    <property type="entry name" value="OstA-like_N"/>
</dbReference>
<keyword evidence="1" id="KW-0732">Signal</keyword>
<feature type="domain" description="Organic solvent tolerance-like N-terminal" evidence="2">
    <location>
        <begin position="32"/>
        <end position="137"/>
    </location>
</feature>
<name>A0A7V5HZ73_UNCAE</name>
<sequence>MKKATFLVTVFILGLIFAGGVFAEDKKDRLIVTSDKQSIDYTQRLLVYEGNAKVVWREYTVEAEKVQVFLTKGDTLEKIIAEGEVKISQGEKMQGFCQKVTYLVGEGILVFEGGVIYQDERENKLQAQKVTVWIKEKKLQAEGSPVTATYILGGEEENVTGGE</sequence>
<dbReference type="GO" id="GO:0030288">
    <property type="term" value="C:outer membrane-bounded periplasmic space"/>
    <property type="evidence" value="ECO:0007669"/>
    <property type="project" value="TreeGrafter"/>
</dbReference>
<proteinExistence type="predicted"/>
<dbReference type="GO" id="GO:0017089">
    <property type="term" value="F:glycolipid transfer activity"/>
    <property type="evidence" value="ECO:0007669"/>
    <property type="project" value="TreeGrafter"/>
</dbReference>
<gene>
    <name evidence="3" type="ORF">ENL39_02330</name>
</gene>
<evidence type="ECO:0000256" key="1">
    <source>
        <dbReference type="ARBA" id="ARBA00022729"/>
    </source>
</evidence>